<dbReference type="GO" id="GO:0005856">
    <property type="term" value="C:cytoskeleton"/>
    <property type="evidence" value="ECO:0007669"/>
    <property type="project" value="UniProtKB-SubCell"/>
</dbReference>
<dbReference type="InterPro" id="IPR056292">
    <property type="entry name" value="DRC7_C"/>
</dbReference>
<evidence type="ECO:0000313" key="6">
    <source>
        <dbReference type="EMBL" id="KAF5395666.1"/>
    </source>
</evidence>
<dbReference type="OrthoDB" id="6255442at2759"/>
<dbReference type="PANTHER" id="PTHR35249">
    <property type="entry name" value="DYNEIN REGULATORY COMPLEX SUBUNIT 7"/>
    <property type="match status" value="1"/>
</dbReference>
<dbReference type="PANTHER" id="PTHR35249:SF2">
    <property type="entry name" value="DYNEIN REGULATORY COMPLEX SUBUNIT 7"/>
    <property type="match status" value="1"/>
</dbReference>
<dbReference type="AlphaFoldDB" id="A0A8J4SPW8"/>
<reference evidence="6" key="1">
    <citation type="submission" date="2019-05" db="EMBL/GenBank/DDBJ databases">
        <title>Annotation for the trematode Paragonimus heterotremus.</title>
        <authorList>
            <person name="Choi Y.-J."/>
        </authorList>
    </citation>
    <scope>NUCLEOTIDE SEQUENCE</scope>
    <source>
        <strain evidence="6">LC</strain>
    </source>
</reference>
<evidence type="ECO:0000256" key="2">
    <source>
        <dbReference type="ARBA" id="ARBA00022490"/>
    </source>
</evidence>
<accession>A0A8J4SPW8</accession>
<sequence>MLLYLLEQEEVSKQAVRKSEAEVRAILAERAEEDLRVNLEVDLFDTLRNQEAHQLRLDLERAAEEERTRCKEVELDYLAPFLAQIEVIGGKLTREQAFGLREECLQDFKQRLITKANIIQARFERETDKLQKKQQWYQLNQINLTKDDEQEYLQFCNDATFRITTLETMLAKHKETAPQRYMDLEKKLRSDPRLSEFLQAG</sequence>
<comment type="caution">
    <text evidence="6">The sequence shown here is derived from an EMBL/GenBank/DDBJ whole genome shotgun (WGS) entry which is preliminary data.</text>
</comment>
<comment type="subcellular location">
    <subcellularLocation>
        <location evidence="1">Cytoplasm</location>
        <location evidence="1">Cytoskeleton</location>
    </subcellularLocation>
</comment>
<proteinExistence type="predicted"/>
<dbReference type="Pfam" id="PF24667">
    <property type="entry name" value="MORN_DRC7"/>
    <property type="match status" value="1"/>
</dbReference>
<dbReference type="EMBL" id="LUCH01010975">
    <property type="protein sequence ID" value="KAF5395666.1"/>
    <property type="molecule type" value="Genomic_DNA"/>
</dbReference>
<evidence type="ECO:0000256" key="1">
    <source>
        <dbReference type="ARBA" id="ARBA00004245"/>
    </source>
</evidence>
<dbReference type="Pfam" id="PF24671">
    <property type="entry name" value="DRC7_C"/>
    <property type="match status" value="1"/>
</dbReference>
<dbReference type="InterPro" id="IPR056291">
    <property type="entry name" value="MORN_DRC7"/>
</dbReference>
<dbReference type="GO" id="GO:0031514">
    <property type="term" value="C:motile cilium"/>
    <property type="evidence" value="ECO:0007669"/>
    <property type="project" value="TreeGrafter"/>
</dbReference>
<evidence type="ECO:0000259" key="5">
    <source>
        <dbReference type="Pfam" id="PF24671"/>
    </source>
</evidence>
<organism evidence="6 7">
    <name type="scientific">Paragonimus heterotremus</name>
    <dbReference type="NCBI Taxonomy" id="100268"/>
    <lineage>
        <taxon>Eukaryota</taxon>
        <taxon>Metazoa</taxon>
        <taxon>Spiralia</taxon>
        <taxon>Lophotrochozoa</taxon>
        <taxon>Platyhelminthes</taxon>
        <taxon>Trematoda</taxon>
        <taxon>Digenea</taxon>
        <taxon>Plagiorchiida</taxon>
        <taxon>Troglotremata</taxon>
        <taxon>Troglotrematidae</taxon>
        <taxon>Paragonimus</taxon>
    </lineage>
</organism>
<name>A0A8J4SPW8_9TREM</name>
<keyword evidence="2" id="KW-0963">Cytoplasm</keyword>
<evidence type="ECO:0000256" key="3">
    <source>
        <dbReference type="ARBA" id="ARBA00023212"/>
    </source>
</evidence>
<evidence type="ECO:0000259" key="4">
    <source>
        <dbReference type="Pfam" id="PF24667"/>
    </source>
</evidence>
<dbReference type="GO" id="GO:0048870">
    <property type="term" value="P:cell motility"/>
    <property type="evidence" value="ECO:0007669"/>
    <property type="project" value="TreeGrafter"/>
</dbReference>
<gene>
    <name evidence="6" type="ORF">PHET_11855</name>
</gene>
<keyword evidence="7" id="KW-1185">Reference proteome</keyword>
<evidence type="ECO:0000313" key="7">
    <source>
        <dbReference type="Proteomes" id="UP000748531"/>
    </source>
</evidence>
<feature type="domain" description="Dynein regulatory complex subunit 7 C-terminal" evidence="5">
    <location>
        <begin position="91"/>
        <end position="198"/>
    </location>
</feature>
<dbReference type="Proteomes" id="UP000748531">
    <property type="component" value="Unassembled WGS sequence"/>
</dbReference>
<dbReference type="InterPro" id="IPR033551">
    <property type="entry name" value="DRC7/lobo"/>
</dbReference>
<keyword evidence="3" id="KW-0206">Cytoskeleton</keyword>
<protein>
    <submittedName>
        <fullName evidence="6">Dynein regulatory complex subunit 7</fullName>
    </submittedName>
</protein>
<feature type="domain" description="Dynein regulatory complex subunit 7 MORN" evidence="4">
    <location>
        <begin position="1"/>
        <end position="41"/>
    </location>
</feature>